<keyword evidence="2" id="KW-1133">Transmembrane helix</keyword>
<dbReference type="PANTHER" id="PTHR46401:SF2">
    <property type="entry name" value="GLYCOSYLTRANSFERASE WBBK-RELATED"/>
    <property type="match status" value="1"/>
</dbReference>
<feature type="transmembrane region" description="Helical" evidence="2">
    <location>
        <begin position="525"/>
        <end position="542"/>
    </location>
</feature>
<keyword evidence="2" id="KW-0812">Transmembrane</keyword>
<dbReference type="CDD" id="cd03801">
    <property type="entry name" value="GT4_PimA-like"/>
    <property type="match status" value="1"/>
</dbReference>
<gene>
    <name evidence="3" type="ORF">PEVE_00041685</name>
</gene>
<evidence type="ECO:0000313" key="4">
    <source>
        <dbReference type="Proteomes" id="UP001159427"/>
    </source>
</evidence>
<sequence>MAEPGRTIDILAICDEWKPSKGGLSAFNRELAINLAKVSGENVNIHCYVSQSDDADSEDAKKNGVNLLTAQKISGTENPHEWLKFPPPELPNIDIVIGHGRKFGLPACFIKKIMNKLKLPCKLLQFLHVCCLELGKYKTSRTNDTIHENEEKHKDEVDLCEEADAVVSVGTALQQNYQRFLPDVKVHAFTPGIFDSFVSNQPPQQLPLAEDEEFTCLVCGRASKEDRYLKGYDIIADAIGNLGKNFKLVFVGSPAGKQRKVEKWFLKETKIKREQLTIHAYVDQKQLKKLIRTSDMVALPSRTEGFGLVALEAISAETIVLVSKQAGISRALQAVQGGSSVIVESHDDPDEWANRMRQLSNQTLQERRERAVCLRKNYAKKYSWGEECQKLMTLIKSLVIRGDNSQPSESNMNATTAAARVNRKQTRAEVDGQIQKSIPMYLQAALCQCFERMSHALRWGDVSLRDDPVTGNEGLFLKVGSSTAYRDYDQEQGEHPLQPGAVRLNKFFAKYGPSEAKKAYSLSEIWMDAFCFFAAIAVLILGKLCSNHYEDSKALIGAICALIFSIIFATHEKALHLKNNRRSNDWKYVCCSQATRRATTIKLSPLQRPLCVVGRLGRKKKRARV</sequence>
<evidence type="ECO:0000256" key="2">
    <source>
        <dbReference type="SAM" id="Phobius"/>
    </source>
</evidence>
<dbReference type="Proteomes" id="UP001159427">
    <property type="component" value="Unassembled WGS sequence"/>
</dbReference>
<feature type="transmembrane region" description="Helical" evidence="2">
    <location>
        <begin position="554"/>
        <end position="571"/>
    </location>
</feature>
<comment type="caution">
    <text evidence="3">The sequence shown here is derived from an EMBL/GenBank/DDBJ whole genome shotgun (WGS) entry which is preliminary data.</text>
</comment>
<reference evidence="3 4" key="1">
    <citation type="submission" date="2022-05" db="EMBL/GenBank/DDBJ databases">
        <authorList>
            <consortium name="Genoscope - CEA"/>
            <person name="William W."/>
        </authorList>
    </citation>
    <scope>NUCLEOTIDE SEQUENCE [LARGE SCALE GENOMIC DNA]</scope>
</reference>
<keyword evidence="2" id="KW-0472">Membrane</keyword>
<name>A0ABN8LB33_9CNID</name>
<protein>
    <recommendedName>
        <fullName evidence="5">Glycosyl transferase family 1 domain-containing protein</fullName>
    </recommendedName>
</protein>
<keyword evidence="4" id="KW-1185">Reference proteome</keyword>
<organism evidence="3 4">
    <name type="scientific">Porites evermanni</name>
    <dbReference type="NCBI Taxonomy" id="104178"/>
    <lineage>
        <taxon>Eukaryota</taxon>
        <taxon>Metazoa</taxon>
        <taxon>Cnidaria</taxon>
        <taxon>Anthozoa</taxon>
        <taxon>Hexacorallia</taxon>
        <taxon>Scleractinia</taxon>
        <taxon>Fungiina</taxon>
        <taxon>Poritidae</taxon>
        <taxon>Porites</taxon>
    </lineage>
</organism>
<dbReference type="PANTHER" id="PTHR46401">
    <property type="entry name" value="GLYCOSYLTRANSFERASE WBBK-RELATED"/>
    <property type="match status" value="1"/>
</dbReference>
<dbReference type="EMBL" id="CALNXI010000008">
    <property type="protein sequence ID" value="CAH3014289.1"/>
    <property type="molecule type" value="Genomic_DNA"/>
</dbReference>
<dbReference type="Gene3D" id="3.40.50.2000">
    <property type="entry name" value="Glycogen Phosphorylase B"/>
    <property type="match status" value="1"/>
</dbReference>
<keyword evidence="1" id="KW-0808">Transferase</keyword>
<dbReference type="Pfam" id="PF20706">
    <property type="entry name" value="GT4-conflict"/>
    <property type="match status" value="1"/>
</dbReference>
<evidence type="ECO:0008006" key="5">
    <source>
        <dbReference type="Google" id="ProtNLM"/>
    </source>
</evidence>
<evidence type="ECO:0000256" key="1">
    <source>
        <dbReference type="ARBA" id="ARBA00022679"/>
    </source>
</evidence>
<accession>A0ABN8LB33</accession>
<evidence type="ECO:0000313" key="3">
    <source>
        <dbReference type="EMBL" id="CAH3014289.1"/>
    </source>
</evidence>
<proteinExistence type="predicted"/>
<dbReference type="SUPFAM" id="SSF53756">
    <property type="entry name" value="UDP-Glycosyltransferase/glycogen phosphorylase"/>
    <property type="match status" value="1"/>
</dbReference>